<comment type="caution">
    <text evidence="1">The sequence shown here is derived from an EMBL/GenBank/DDBJ whole genome shotgun (WGS) entry which is preliminary data.</text>
</comment>
<reference evidence="2" key="1">
    <citation type="journal article" date="2019" name="Int. J. Syst. Evol. Microbiol.">
        <title>The Global Catalogue of Microorganisms (GCM) 10K type strain sequencing project: providing services to taxonomists for standard genome sequencing and annotation.</title>
        <authorList>
            <consortium name="The Broad Institute Genomics Platform"/>
            <consortium name="The Broad Institute Genome Sequencing Center for Infectious Disease"/>
            <person name="Wu L."/>
            <person name="Ma J."/>
        </authorList>
    </citation>
    <scope>NUCLEOTIDE SEQUENCE [LARGE SCALE GENOMIC DNA]</scope>
    <source>
        <strain evidence="2">CCUG 55585</strain>
    </source>
</reference>
<evidence type="ECO:0000313" key="2">
    <source>
        <dbReference type="Proteomes" id="UP001597110"/>
    </source>
</evidence>
<dbReference type="EMBL" id="JBHTIF010000001">
    <property type="protein sequence ID" value="MFD0724432.1"/>
    <property type="molecule type" value="Genomic_DNA"/>
</dbReference>
<sequence>MMQLDNVRQLHGYQVHGDHASDHTFYVYPKEPTIKRLDNGGLALRFVEYGQIREDGGKKFGGFIAFDAELCVPDDAMKKITTDLQKEVDAKYQRTGRQAPKVQLATVSWTDGTVELLLTEGGALVEKIRSPGKPSLFGSNVASFQMELSELGTAVFKETLSTGAGSAITVVYKLNHYIRLPEMKAWGRWNASEFYSFFQDINTEDNFWSEDSYTEVVNSSRYKNDVTETHFEFVQAPNLSPEENTKLEAEIRAIITKQLEAAVQRNLLKEIAEVDPNTKELREGQDIEDIRRSINKTQMANVEVKWSEAKTILVPRNPQGMLPSIPAMKGKDNKPLKWEDYYSKVSVDEFLKTLQVSMRVNADFTKLPIHSVEVKIWYPHGPLAKTREFTFDSPDDVAKFECFVHNGIRKFKYQYTVNYRGSAFVYRSEEKETDDTNLTINVDDLGILALDIAPGDINFGQVDRAMITVRYSGGVRPFEKKFNMTKDANTFSVREVIERPRTNPILYQVTYQMADGREIKRPEQEQLASELYIDDPFSSIKTVAFRAVGDLENDIQAITVDAVYVDPGNNYRQTVRKNLSSDNPAEDWSFPVIDDTLGEVRWSATITFRNGTMRELPETPAKRPTITIGSGTVDFLEVAVVPDLMDWDKVKLVNVALKYVDADNGVNERIEMRFKSGDAEKNWKVPIKDATKTGYEATITYFMVDGGRRVTEGPKPMTDLSLFLEVPA</sequence>
<accession>A0ABW2Y7T6</accession>
<organism evidence="1 2">
    <name type="scientific">Lysobacter brunescens</name>
    <dbReference type="NCBI Taxonomy" id="262323"/>
    <lineage>
        <taxon>Bacteria</taxon>
        <taxon>Pseudomonadati</taxon>
        <taxon>Pseudomonadota</taxon>
        <taxon>Gammaproteobacteria</taxon>
        <taxon>Lysobacterales</taxon>
        <taxon>Lysobacteraceae</taxon>
        <taxon>Lysobacter</taxon>
    </lineage>
</organism>
<name>A0ABW2Y7T6_9GAMM</name>
<evidence type="ECO:0000313" key="1">
    <source>
        <dbReference type="EMBL" id="MFD0724432.1"/>
    </source>
</evidence>
<dbReference type="RefSeq" id="WP_386822093.1">
    <property type="nucleotide sequence ID" value="NZ_JBHTIF010000001.1"/>
</dbReference>
<protein>
    <submittedName>
        <fullName evidence="1">Uncharacterized protein</fullName>
    </submittedName>
</protein>
<dbReference type="Proteomes" id="UP001597110">
    <property type="component" value="Unassembled WGS sequence"/>
</dbReference>
<gene>
    <name evidence="1" type="ORF">ACFQ0E_02350</name>
</gene>
<proteinExistence type="predicted"/>
<keyword evidence="2" id="KW-1185">Reference proteome</keyword>